<dbReference type="Gene3D" id="3.40.50.1360">
    <property type="match status" value="1"/>
</dbReference>
<feature type="domain" description="Sugar-binding" evidence="5">
    <location>
        <begin position="81"/>
        <end position="334"/>
    </location>
</feature>
<dbReference type="PANTHER" id="PTHR34294:SF12">
    <property type="entry name" value="SUGAR-BINDING TRANSCRIPTIONAL REGULATOR"/>
    <property type="match status" value="1"/>
</dbReference>
<dbReference type="EMBL" id="FTOG01000007">
    <property type="protein sequence ID" value="SIS97484.1"/>
    <property type="molecule type" value="Genomic_DNA"/>
</dbReference>
<dbReference type="GO" id="GO:0003677">
    <property type="term" value="F:DNA binding"/>
    <property type="evidence" value="ECO:0007669"/>
    <property type="project" value="UniProtKB-KW"/>
</dbReference>
<organism evidence="6 7">
    <name type="scientific">Rhodobacter aestuarii</name>
    <dbReference type="NCBI Taxonomy" id="453582"/>
    <lineage>
        <taxon>Bacteria</taxon>
        <taxon>Pseudomonadati</taxon>
        <taxon>Pseudomonadota</taxon>
        <taxon>Alphaproteobacteria</taxon>
        <taxon>Rhodobacterales</taxon>
        <taxon>Rhodobacter group</taxon>
        <taxon>Rhodobacter</taxon>
    </lineage>
</organism>
<dbReference type="GO" id="GO:0030246">
    <property type="term" value="F:carbohydrate binding"/>
    <property type="evidence" value="ECO:0007669"/>
    <property type="project" value="InterPro"/>
</dbReference>
<keyword evidence="2" id="KW-0805">Transcription regulation</keyword>
<reference evidence="7" key="1">
    <citation type="submission" date="2017-01" db="EMBL/GenBank/DDBJ databases">
        <authorList>
            <person name="Varghese N."/>
            <person name="Submissions S."/>
        </authorList>
    </citation>
    <scope>NUCLEOTIDE SEQUENCE [LARGE SCALE GENOMIC DNA]</scope>
    <source>
        <strain evidence="7">DSM 19945</strain>
    </source>
</reference>
<dbReference type="RefSeq" id="WP_245826540.1">
    <property type="nucleotide sequence ID" value="NZ_FTOG01000007.1"/>
</dbReference>
<dbReference type="PANTHER" id="PTHR34294">
    <property type="entry name" value="TRANSCRIPTIONAL REGULATOR-RELATED"/>
    <property type="match status" value="1"/>
</dbReference>
<dbReference type="InterPro" id="IPR009057">
    <property type="entry name" value="Homeodomain-like_sf"/>
</dbReference>
<evidence type="ECO:0000256" key="2">
    <source>
        <dbReference type="ARBA" id="ARBA00023015"/>
    </source>
</evidence>
<protein>
    <submittedName>
        <fullName evidence="6">Transcriptional regulator</fullName>
    </submittedName>
</protein>
<dbReference type="InterPro" id="IPR051054">
    <property type="entry name" value="SorC_transcr_regulators"/>
</dbReference>
<keyword evidence="3" id="KW-0238">DNA-binding</keyword>
<sequence length="347" mass="37174">MGQRDPARHRADLTEPAPVSRSNELRMIARVAQMYHVEKQRQAEIAKHLRVSQATVSRMLKRAVEEEIVRTTVVAPPGTYSALEGALRTHFGLHEAIVVPCTEERDGAIMARIGEAAAHFLEATMQADEIIGVSSWSETILKMVDNIHPLKGPKARFVVQILGGMGEPAMQSEATQLTTRLAKLTGAEPRLLAAPGVAQSRAAKDAMISDPYVRATLELFSRVTLAVIGIGSIEPSRMLARSGNVFSAPELQEEAEAGAVGDIGLRFFDAQGQPVITALDERVIGMPLDALQKVDRVLALAGGPSKVAAIAGALRTGVIDVLVTDRFTAARLLAHEGLETAALADTF</sequence>
<gene>
    <name evidence="6" type="ORF">SAMN05421580_107252</name>
</gene>
<dbReference type="AlphaFoldDB" id="A0A1N7NGK8"/>
<evidence type="ECO:0000256" key="3">
    <source>
        <dbReference type="ARBA" id="ARBA00023125"/>
    </source>
</evidence>
<evidence type="ECO:0000256" key="4">
    <source>
        <dbReference type="ARBA" id="ARBA00023163"/>
    </source>
</evidence>
<evidence type="ECO:0000313" key="6">
    <source>
        <dbReference type="EMBL" id="SIS97484.1"/>
    </source>
</evidence>
<dbReference type="Gene3D" id="1.10.10.60">
    <property type="entry name" value="Homeodomain-like"/>
    <property type="match status" value="1"/>
</dbReference>
<comment type="similarity">
    <text evidence="1">Belongs to the SorC transcriptional regulatory family.</text>
</comment>
<dbReference type="STRING" id="453582.SAMN05421580_107252"/>
<dbReference type="Pfam" id="PF04198">
    <property type="entry name" value="Sugar-bind"/>
    <property type="match status" value="1"/>
</dbReference>
<dbReference type="SUPFAM" id="SSF100950">
    <property type="entry name" value="NagB/RpiA/CoA transferase-like"/>
    <property type="match status" value="1"/>
</dbReference>
<dbReference type="InterPro" id="IPR007324">
    <property type="entry name" value="Sugar-bd_dom_put"/>
</dbReference>
<keyword evidence="7" id="KW-1185">Reference proteome</keyword>
<name>A0A1N7NGK8_9RHOB</name>
<dbReference type="SUPFAM" id="SSF46689">
    <property type="entry name" value="Homeodomain-like"/>
    <property type="match status" value="1"/>
</dbReference>
<dbReference type="InterPro" id="IPR037171">
    <property type="entry name" value="NagB/RpiA_transferase-like"/>
</dbReference>
<accession>A0A1N7NGK8</accession>
<evidence type="ECO:0000259" key="5">
    <source>
        <dbReference type="Pfam" id="PF04198"/>
    </source>
</evidence>
<proteinExistence type="inferred from homology"/>
<keyword evidence="4" id="KW-0804">Transcription</keyword>
<evidence type="ECO:0000313" key="7">
    <source>
        <dbReference type="Proteomes" id="UP000186221"/>
    </source>
</evidence>
<evidence type="ECO:0000256" key="1">
    <source>
        <dbReference type="ARBA" id="ARBA00010466"/>
    </source>
</evidence>
<dbReference type="Proteomes" id="UP000186221">
    <property type="component" value="Unassembled WGS sequence"/>
</dbReference>